<feature type="transmembrane region" description="Helical" evidence="1">
    <location>
        <begin position="77"/>
        <end position="96"/>
    </location>
</feature>
<dbReference type="EMBL" id="FXAZ01000003">
    <property type="protein sequence ID" value="SMG46370.1"/>
    <property type="molecule type" value="Genomic_DNA"/>
</dbReference>
<feature type="domain" description="VanZ-like" evidence="2">
    <location>
        <begin position="14"/>
        <end position="157"/>
    </location>
</feature>
<dbReference type="AlphaFoldDB" id="A0A1X7KY87"/>
<keyword evidence="1" id="KW-0812">Transmembrane</keyword>
<sequence>MNRSPWWIRALKAWLPVVILCGIIFYSSSQPANEQDVKPTLAGMISEESLNWLPSMEFYYGRQLVSTDDGMYAFLEFWLRKGAHFATFGVLGLLFLRAWRKHTHLEIASIAALLCTFLYAISDEWHQSFVVNRTGRIADVVLDTTGALFFIVIACLLIRRRERKRQPYIWNIK</sequence>
<feature type="transmembrane region" description="Helical" evidence="1">
    <location>
        <begin position="103"/>
        <end position="121"/>
    </location>
</feature>
<dbReference type="Pfam" id="PF04892">
    <property type="entry name" value="VanZ"/>
    <property type="match status" value="1"/>
</dbReference>
<protein>
    <submittedName>
        <fullName evidence="3">VanZ like family protein</fullName>
    </submittedName>
</protein>
<evidence type="ECO:0000259" key="2">
    <source>
        <dbReference type="Pfam" id="PF04892"/>
    </source>
</evidence>
<gene>
    <name evidence="3" type="ORF">SAMN06295960_2830</name>
</gene>
<name>A0A1X7KY87_9BACL</name>
<keyword evidence="1" id="KW-1133">Transmembrane helix</keyword>
<dbReference type="PANTHER" id="PTHR28008:SF1">
    <property type="entry name" value="DOMAIN PROTEIN, PUTATIVE (AFU_ORTHOLOGUE AFUA_3G10980)-RELATED"/>
    <property type="match status" value="1"/>
</dbReference>
<dbReference type="PANTHER" id="PTHR28008">
    <property type="entry name" value="DOMAIN PROTEIN, PUTATIVE (AFU_ORTHOLOGUE AFUA_3G10980)-RELATED"/>
    <property type="match status" value="1"/>
</dbReference>
<dbReference type="PIRSF" id="PIRSF019083">
    <property type="entry name" value="UCP019083_VanZ"/>
    <property type="match status" value="1"/>
</dbReference>
<dbReference type="OrthoDB" id="291892at2"/>
<proteinExistence type="predicted"/>
<dbReference type="NCBIfam" id="NF037970">
    <property type="entry name" value="vanZ_1"/>
    <property type="match status" value="1"/>
</dbReference>
<feature type="transmembrane region" description="Helical" evidence="1">
    <location>
        <begin position="7"/>
        <end position="26"/>
    </location>
</feature>
<feature type="transmembrane region" description="Helical" evidence="1">
    <location>
        <begin position="141"/>
        <end position="158"/>
    </location>
</feature>
<dbReference type="InterPro" id="IPR006976">
    <property type="entry name" value="VanZ-like"/>
</dbReference>
<keyword evidence="1" id="KW-0472">Membrane</keyword>
<keyword evidence="4" id="KW-1185">Reference proteome</keyword>
<evidence type="ECO:0000313" key="4">
    <source>
        <dbReference type="Proteomes" id="UP000193834"/>
    </source>
</evidence>
<organism evidence="3 4">
    <name type="scientific">Paenibacillus aquistagni</name>
    <dbReference type="NCBI Taxonomy" id="1852522"/>
    <lineage>
        <taxon>Bacteria</taxon>
        <taxon>Bacillati</taxon>
        <taxon>Bacillota</taxon>
        <taxon>Bacilli</taxon>
        <taxon>Bacillales</taxon>
        <taxon>Paenibacillaceae</taxon>
        <taxon>Paenibacillus</taxon>
    </lineage>
</organism>
<dbReference type="Proteomes" id="UP000193834">
    <property type="component" value="Unassembled WGS sequence"/>
</dbReference>
<evidence type="ECO:0000313" key="3">
    <source>
        <dbReference type="EMBL" id="SMG46370.1"/>
    </source>
</evidence>
<reference evidence="3 4" key="1">
    <citation type="submission" date="2017-04" db="EMBL/GenBank/DDBJ databases">
        <authorList>
            <person name="Afonso C.L."/>
            <person name="Miller P.J."/>
            <person name="Scott M.A."/>
            <person name="Spackman E."/>
            <person name="Goraichik I."/>
            <person name="Dimitrov K.M."/>
            <person name="Suarez D.L."/>
            <person name="Swayne D.E."/>
        </authorList>
    </citation>
    <scope>NUCLEOTIDE SEQUENCE [LARGE SCALE GENOMIC DNA]</scope>
    <source>
        <strain evidence="3 4">11</strain>
    </source>
</reference>
<accession>A0A1X7KY87</accession>
<dbReference type="STRING" id="1852522.SAMN06295960_2830"/>
<dbReference type="InterPro" id="IPR016747">
    <property type="entry name" value="Phosphotransbutyrylase"/>
</dbReference>
<evidence type="ECO:0000256" key="1">
    <source>
        <dbReference type="SAM" id="Phobius"/>
    </source>
</evidence>
<dbReference type="RefSeq" id="WP_085494995.1">
    <property type="nucleotide sequence ID" value="NZ_FXAZ01000003.1"/>
</dbReference>